<dbReference type="EMBL" id="QGKX02000088">
    <property type="protein sequence ID" value="KAF3583345.1"/>
    <property type="molecule type" value="Genomic_DNA"/>
</dbReference>
<keyword evidence="3" id="KW-0328">Glycosyltransferase</keyword>
<keyword evidence="5" id="KW-0812">Transmembrane</keyword>
<dbReference type="Pfam" id="PF00293">
    <property type="entry name" value="NUDIX"/>
    <property type="match status" value="1"/>
</dbReference>
<dbReference type="PROSITE" id="PS51462">
    <property type="entry name" value="NUDIX"/>
    <property type="match status" value="1"/>
</dbReference>
<dbReference type="GO" id="GO:0071555">
    <property type="term" value="P:cell wall organization"/>
    <property type="evidence" value="ECO:0007669"/>
    <property type="project" value="UniProtKB-KW"/>
</dbReference>
<keyword evidence="8" id="KW-0735">Signal-anchor</keyword>
<keyword evidence="11" id="KW-0464">Manganese</keyword>
<dbReference type="SUPFAM" id="SSF53448">
    <property type="entry name" value="Nucleotide-diphospho-sugar transferases"/>
    <property type="match status" value="3"/>
</dbReference>
<evidence type="ECO:0000313" key="15">
    <source>
        <dbReference type="EMBL" id="KAF3583345.1"/>
    </source>
</evidence>
<name>A0A8S9RQ68_BRACR</name>
<organism evidence="15 16">
    <name type="scientific">Brassica cretica</name>
    <name type="common">Mustard</name>
    <dbReference type="NCBI Taxonomy" id="69181"/>
    <lineage>
        <taxon>Eukaryota</taxon>
        <taxon>Viridiplantae</taxon>
        <taxon>Streptophyta</taxon>
        <taxon>Embryophyta</taxon>
        <taxon>Tracheophyta</taxon>
        <taxon>Spermatophyta</taxon>
        <taxon>Magnoliopsida</taxon>
        <taxon>eudicotyledons</taxon>
        <taxon>Gunneridae</taxon>
        <taxon>Pentapetalae</taxon>
        <taxon>rosids</taxon>
        <taxon>malvids</taxon>
        <taxon>Brassicales</taxon>
        <taxon>Brassicaceae</taxon>
        <taxon>Brassiceae</taxon>
        <taxon>Brassica</taxon>
    </lineage>
</organism>
<reference evidence="15" key="1">
    <citation type="submission" date="2019-12" db="EMBL/GenBank/DDBJ databases">
        <title>Genome sequencing and annotation of Brassica cretica.</title>
        <authorList>
            <person name="Studholme D.J."/>
            <person name="Sarris P."/>
        </authorList>
    </citation>
    <scope>NUCLEOTIDE SEQUENCE</scope>
    <source>
        <strain evidence="15">PFS-109/04</strain>
        <tissue evidence="15">Leaf</tissue>
    </source>
</reference>
<comment type="caution">
    <text evidence="15">The sequence shown here is derived from an EMBL/GenBank/DDBJ whole genome shotgun (WGS) entry which is preliminary data.</text>
</comment>
<evidence type="ECO:0000256" key="12">
    <source>
        <dbReference type="ARBA" id="ARBA00023316"/>
    </source>
</evidence>
<evidence type="ECO:0000256" key="3">
    <source>
        <dbReference type="ARBA" id="ARBA00022676"/>
    </source>
</evidence>
<evidence type="ECO:0000256" key="8">
    <source>
        <dbReference type="ARBA" id="ARBA00022968"/>
    </source>
</evidence>
<keyword evidence="7" id="KW-0378">Hydrolase</keyword>
<feature type="domain" description="Nudix hydrolase" evidence="14">
    <location>
        <begin position="1616"/>
        <end position="1750"/>
    </location>
</feature>
<dbReference type="InterPro" id="IPR002495">
    <property type="entry name" value="Glyco_trans_8"/>
</dbReference>
<evidence type="ECO:0000256" key="2">
    <source>
        <dbReference type="ARBA" id="ARBA00004323"/>
    </source>
</evidence>
<evidence type="ECO:0000256" key="13">
    <source>
        <dbReference type="ARBA" id="ARBA00038162"/>
    </source>
</evidence>
<comment type="subcellular location">
    <subcellularLocation>
        <location evidence="2">Golgi apparatus membrane</location>
        <topology evidence="2">Single-pass type II membrane protein</topology>
    </subcellularLocation>
</comment>
<evidence type="ECO:0000256" key="4">
    <source>
        <dbReference type="ARBA" id="ARBA00022679"/>
    </source>
</evidence>
<dbReference type="Gene3D" id="3.90.79.10">
    <property type="entry name" value="Nucleoside Triphosphate Pyrophosphohydrolase"/>
    <property type="match status" value="1"/>
</dbReference>
<gene>
    <name evidence="15" type="ORF">F2Q69_00027266</name>
</gene>
<dbReference type="PROSITE" id="PS00893">
    <property type="entry name" value="NUDIX_BOX"/>
    <property type="match status" value="1"/>
</dbReference>
<dbReference type="PANTHER" id="PTHR11183">
    <property type="entry name" value="GLYCOGENIN SUBFAMILY MEMBER"/>
    <property type="match status" value="1"/>
</dbReference>
<accession>A0A8S9RQ68</accession>
<dbReference type="InterPro" id="IPR050587">
    <property type="entry name" value="GNT1/Glycosyltrans_8"/>
</dbReference>
<dbReference type="GO" id="GO:0000139">
    <property type="term" value="C:Golgi membrane"/>
    <property type="evidence" value="ECO:0007669"/>
    <property type="project" value="UniProtKB-SubCell"/>
</dbReference>
<evidence type="ECO:0000256" key="10">
    <source>
        <dbReference type="ARBA" id="ARBA00023136"/>
    </source>
</evidence>
<dbReference type="InterPro" id="IPR000086">
    <property type="entry name" value="NUDIX_hydrolase_dom"/>
</dbReference>
<dbReference type="Proteomes" id="UP000712600">
    <property type="component" value="Unassembled WGS sequence"/>
</dbReference>
<protein>
    <recommendedName>
        <fullName evidence="14">Nudix hydrolase domain-containing protein</fullName>
    </recommendedName>
</protein>
<evidence type="ECO:0000259" key="14">
    <source>
        <dbReference type="PROSITE" id="PS51462"/>
    </source>
</evidence>
<keyword evidence="9" id="KW-1133">Transmembrane helix</keyword>
<evidence type="ECO:0000256" key="1">
    <source>
        <dbReference type="ARBA" id="ARBA00001936"/>
    </source>
</evidence>
<dbReference type="InterPro" id="IPR029044">
    <property type="entry name" value="Nucleotide-diphossugar_trans"/>
</dbReference>
<dbReference type="InterPro" id="IPR020084">
    <property type="entry name" value="NUDIX_hydrolase_CS"/>
</dbReference>
<evidence type="ECO:0000313" key="16">
    <source>
        <dbReference type="Proteomes" id="UP000712600"/>
    </source>
</evidence>
<proteinExistence type="inferred from homology"/>
<sequence>MRLPSPSPVEPRHRLSSQTWMMESSALDPRYVSSAEINWDHMSDVVEKLTGKSGYQGVGFINLNDYEIAQWKDLIPDCDHVALRLGHMKSNITWESLYPEWIDEEEQFELPTCPSLPWIQVPGKPRLDLVVVKLPCNKAGKWSRDVVRLHLQLAAARLAASSKGLHDVHVLFITDCFPIPNLFIGKELVSRQGNLWLFKPNLHQLRQKVQLPIGSCELTVPLKAKDTFYSASAKREAYATILHSANFYVCGAITAAQSIRMAGSTRDLVILVDDSITEHHRSGLAAAGWKIYSIQRIRNPKAEAEAYNEWNYSKFRLWQLTEYDKIIFIDADMLILRNIDFLFEMPEISATGNNATLFNSGVMVVEPSNSTFQLLMDHINEIVSYNGGDQGYLNEVYTWWHRIPKHMNFLKHFWEGDEPEIKQMKTRLFGTDPPILYVLHYLGNKPWLCFRDYDCNWNVDILQEFASDVAHKTWWRVHDAMPENLQKFCLLRSKQKAQLEWDRMQAEKGNYTDGHWKIKIKDKRLETCYEDFCYWESMLWHWGDKNWTDNSTNSLSPPPALKTPLSSLFVSRWSSRESNAIDPRYLSTAEINWDHVSDVVEKLTGKSEYQGVGFINLNEDEVVRWKELIPDCDHVPMHLDHMANNITWESLYPEWIDEEEQFEVPTCPSLPWVQVPGKPRIDLVVAKLPCNKGGKWSRDVARLHLQLAAARVAASSKGLHDVHVLFVTDCFPIPNLFIGKELVARQGNLWLYKPNIRQLRQKVQLPVGSCELTVPLQAKDTFYSASAKREAYATILHSANFYVCGAITAAQSIRMAGSTRDLVILVDDSITEHHRDGLAAAGWKIYLIQRIRNPKAEAEAYNEWNYSKFRLWQLTEYDKIIFIDADMLILRNIDFLFEMPEISATGNNATLFNSGVMVVEPSNSTFQLLMDHINEIVSYNGGDQGYLNEVYTWWHRIPKHMNFLKHFWEGDEPEIKQMKTRLFGTDPPILYVLHYLGNKPWLCFRDYDCNWNVDILQEFASDVAHRTWWKVHDAMPENLQKFCLLRSKQKAQLEWDRMQAEKRNYTDGHWKIKIKDKRLETCYEKFCYWESMLWHWGDKNWTDNSANSLSPPTSLKANISSVVELVKLLLLIRNPKAEAEAYNEWNYSKFRLWQLTEYDKIIFIDADMLILRNIDFLFEMPEISATGNNATLFNSGVMVVEPSNSTFQLLMDHINEIVSYNGGDQGYLNEVYTWWHRIPKHMNFLKHFWEGDEPEIKQMKTRLFGTDPPILYVLHYLGNKPWLCFRDYDCNWNVDILQEFASDVAHKTWWRVHDAMPENLQKFCLLRSKQKAQLEWDRMQAEKGNYTDGHWKIKIKDKRLETCYEDFCYWESMLWHWGDKNWTDNSTNSLSPPPALKTPLSSLRIHYNVNEEPFSLSFVDIRPRRTCSGFDVLPYPATSLFSTSPPPLSSSPSHHSLHLINPTSCSPLHTEPPLPSVQSATNEPNPKISAFLISTSLILNPSCSMSLHGLIRGENMELGQDSDIGGHVFLLPEVSLCFFKDNDVTKVDDIEIWILEDAEKHEWSYKEIHLPFPRYDPISHACLDLRGVNDAGGLIYVPLELVNPVRTLYYDLNRNVYRRVVVEELANDQFRRRNGIGDNDILRTLAVYSNHIETLMTLPAGYLEVGESAAEGAMRETWEEAGATVEVISPFAQFDIPLIGQTYVTFLARLKNLDFAPGPESLECRLFALDEIPFDSLAFSSIYVTLNLYLEDLKKGKVKFHYGTINKRDTALHPIDRDVLRPCITRARRTVPSGTRVTWRTFSEEKTRNREKSLHFDAFIAVFSHRRRGRENHCVFSTANQIEERLQKLVDEVKRITGSCPRRSEETKPVALLKGTGCSPRSNRRKFPGSVESKDCGLIVRVTDGLLCSVYDLCYGL</sequence>
<dbReference type="InterPro" id="IPR015797">
    <property type="entry name" value="NUDIX_hydrolase-like_dom_sf"/>
</dbReference>
<dbReference type="GO" id="GO:0046872">
    <property type="term" value="F:metal ion binding"/>
    <property type="evidence" value="ECO:0007669"/>
    <property type="project" value="UniProtKB-KW"/>
</dbReference>
<dbReference type="Pfam" id="PF01501">
    <property type="entry name" value="Glyco_transf_8"/>
    <property type="match status" value="3"/>
</dbReference>
<evidence type="ECO:0000256" key="9">
    <source>
        <dbReference type="ARBA" id="ARBA00022989"/>
    </source>
</evidence>
<keyword evidence="6" id="KW-0479">Metal-binding</keyword>
<dbReference type="Gene3D" id="3.90.550.10">
    <property type="entry name" value="Spore Coat Polysaccharide Biosynthesis Protein SpsA, Chain A"/>
    <property type="match status" value="3"/>
</dbReference>
<evidence type="ECO:0000256" key="5">
    <source>
        <dbReference type="ARBA" id="ARBA00022692"/>
    </source>
</evidence>
<comment type="cofactor">
    <cofactor evidence="1">
        <name>Mn(2+)</name>
        <dbReference type="ChEBI" id="CHEBI:29035"/>
    </cofactor>
</comment>
<dbReference type="CDD" id="cd02537">
    <property type="entry name" value="GT8_Glycogenin"/>
    <property type="match status" value="2"/>
</dbReference>
<evidence type="ECO:0000256" key="6">
    <source>
        <dbReference type="ARBA" id="ARBA00022723"/>
    </source>
</evidence>
<keyword evidence="4" id="KW-0808">Transferase</keyword>
<evidence type="ECO:0000256" key="7">
    <source>
        <dbReference type="ARBA" id="ARBA00022801"/>
    </source>
</evidence>
<dbReference type="InterPro" id="IPR013187">
    <property type="entry name" value="F-box-assoc_dom_typ3"/>
</dbReference>
<dbReference type="Pfam" id="PF08268">
    <property type="entry name" value="FBA_3"/>
    <property type="match status" value="1"/>
</dbReference>
<keyword evidence="12" id="KW-0961">Cell wall biogenesis/degradation</keyword>
<dbReference type="FunFam" id="3.90.550.10:FF:000018">
    <property type="entry name" value="Hexosyltransferase"/>
    <property type="match status" value="2"/>
</dbReference>
<keyword evidence="10" id="KW-0472">Membrane</keyword>
<dbReference type="GO" id="GO:0016787">
    <property type="term" value="F:hydrolase activity"/>
    <property type="evidence" value="ECO:0007669"/>
    <property type="project" value="UniProtKB-KW"/>
</dbReference>
<comment type="similarity">
    <text evidence="13">Belongs to the glycosyltransferase 8 family. Glycogenin subfamily.</text>
</comment>
<dbReference type="GO" id="GO:0016757">
    <property type="term" value="F:glycosyltransferase activity"/>
    <property type="evidence" value="ECO:0007669"/>
    <property type="project" value="UniProtKB-KW"/>
</dbReference>
<dbReference type="SUPFAM" id="SSF55811">
    <property type="entry name" value="Nudix"/>
    <property type="match status" value="1"/>
</dbReference>
<evidence type="ECO:0000256" key="11">
    <source>
        <dbReference type="ARBA" id="ARBA00023211"/>
    </source>
</evidence>